<sequence length="215" mass="23108">MGIFKMVTAGAVGYVAYKAWQRRQNESGEAASPKNNDRDIQHQTPGATANTGSTPPHGDPLRDAAALSSGDRKQALGALAVFNEHERTLAQLAVVKGLGGETLQFARKMDEVHSAALTDLSRFAPDRGGTLAQAASARADSTRKRLQDLDGKEFETQYLQASVTSHEQALTLLDDQLASEPGSSDLGKELQRARQTIAQHLDHAKSLRATSNQPH</sequence>
<dbReference type="AlphaFoldDB" id="A0A2S6ZV99"/>
<evidence type="ECO:0000259" key="2">
    <source>
        <dbReference type="Pfam" id="PF13628"/>
    </source>
</evidence>
<dbReference type="InterPro" id="IPR012347">
    <property type="entry name" value="Ferritin-like"/>
</dbReference>
<dbReference type="PANTHER" id="PTHR38593">
    <property type="entry name" value="BLR2558 PROTEIN"/>
    <property type="match status" value="1"/>
</dbReference>
<dbReference type="RefSeq" id="WP_104564105.1">
    <property type="nucleotide sequence ID" value="NZ_MDSK01000035.1"/>
</dbReference>
<dbReference type="EMBL" id="MDSL01000036">
    <property type="protein sequence ID" value="PPT96569.1"/>
    <property type="molecule type" value="Genomic_DNA"/>
</dbReference>
<proteinExistence type="predicted"/>
<name>A0A2S6ZV99_9XANT</name>
<gene>
    <name evidence="3" type="ORF">XarbCFBP7409_15690</name>
</gene>
<feature type="compositionally biased region" description="Polar residues" evidence="1">
    <location>
        <begin position="42"/>
        <end position="54"/>
    </location>
</feature>
<feature type="region of interest" description="Disordered" evidence="1">
    <location>
        <begin position="23"/>
        <end position="68"/>
    </location>
</feature>
<dbReference type="PANTHER" id="PTHR38593:SF1">
    <property type="entry name" value="BLR2558 PROTEIN"/>
    <property type="match status" value="1"/>
</dbReference>
<protein>
    <recommendedName>
        <fullName evidence="2">DUF4142 domain-containing protein</fullName>
    </recommendedName>
</protein>
<reference evidence="3 4" key="1">
    <citation type="submission" date="2016-08" db="EMBL/GenBank/DDBJ databases">
        <title>Evolution of the type three secretion system and type three effector repertoires in Xanthomonas.</title>
        <authorList>
            <person name="Merda D."/>
            <person name="Briand M."/>
            <person name="Bosis E."/>
            <person name="Rousseau C."/>
            <person name="Portier P."/>
            <person name="Jacques M.-A."/>
            <person name="Fischer-Le Saux M."/>
        </authorList>
    </citation>
    <scope>NUCLEOTIDE SEQUENCE [LARGE SCALE GENOMIC DNA]</scope>
    <source>
        <strain evidence="3 4">CFBP 7409</strain>
    </source>
</reference>
<evidence type="ECO:0000313" key="3">
    <source>
        <dbReference type="EMBL" id="PPT96569.1"/>
    </source>
</evidence>
<evidence type="ECO:0000256" key="1">
    <source>
        <dbReference type="SAM" id="MobiDB-lite"/>
    </source>
</evidence>
<dbReference type="Gene3D" id="1.20.1260.10">
    <property type="match status" value="1"/>
</dbReference>
<accession>A0A2S6ZV99</accession>
<dbReference type="Proteomes" id="UP000238049">
    <property type="component" value="Unassembled WGS sequence"/>
</dbReference>
<dbReference type="InterPro" id="IPR025419">
    <property type="entry name" value="DUF4142"/>
</dbReference>
<comment type="caution">
    <text evidence="3">The sequence shown here is derived from an EMBL/GenBank/DDBJ whole genome shotgun (WGS) entry which is preliminary data.</text>
</comment>
<organism evidence="3 4">
    <name type="scientific">Xanthomonas arboricola pv. guizotiae</name>
    <dbReference type="NCBI Taxonomy" id="487867"/>
    <lineage>
        <taxon>Bacteria</taxon>
        <taxon>Pseudomonadati</taxon>
        <taxon>Pseudomonadota</taxon>
        <taxon>Gammaproteobacteria</taxon>
        <taxon>Lysobacterales</taxon>
        <taxon>Lysobacteraceae</taxon>
        <taxon>Xanthomonas</taxon>
    </lineage>
</organism>
<evidence type="ECO:0000313" key="4">
    <source>
        <dbReference type="Proteomes" id="UP000238049"/>
    </source>
</evidence>
<dbReference type="Pfam" id="PF13628">
    <property type="entry name" value="DUF4142"/>
    <property type="match status" value="1"/>
</dbReference>
<feature type="domain" description="DUF4142" evidence="2">
    <location>
        <begin position="73"/>
        <end position="207"/>
    </location>
</feature>